<dbReference type="InterPro" id="IPR036250">
    <property type="entry name" value="AcylCo_DH-like_C"/>
</dbReference>
<dbReference type="Gene3D" id="1.10.540.10">
    <property type="entry name" value="Acyl-CoA dehydrogenase/oxidase, N-terminal domain"/>
    <property type="match status" value="1"/>
</dbReference>
<evidence type="ECO:0000259" key="8">
    <source>
        <dbReference type="Pfam" id="PF02770"/>
    </source>
</evidence>
<evidence type="ECO:0000259" key="7">
    <source>
        <dbReference type="Pfam" id="PF00441"/>
    </source>
</evidence>
<dbReference type="Pfam" id="PF02771">
    <property type="entry name" value="Acyl-CoA_dh_N"/>
    <property type="match status" value="1"/>
</dbReference>
<dbReference type="Pfam" id="PF00441">
    <property type="entry name" value="Acyl-CoA_dh_1"/>
    <property type="match status" value="1"/>
</dbReference>
<dbReference type="Pfam" id="PF02770">
    <property type="entry name" value="Acyl-CoA_dh_M"/>
    <property type="match status" value="1"/>
</dbReference>
<comment type="cofactor">
    <cofactor evidence="1 6">
        <name>FAD</name>
        <dbReference type="ChEBI" id="CHEBI:57692"/>
    </cofactor>
</comment>
<dbReference type="Gene3D" id="1.20.140.10">
    <property type="entry name" value="Butyryl-CoA Dehydrogenase, subunit A, domain 3"/>
    <property type="match status" value="1"/>
</dbReference>
<keyword evidence="4 6" id="KW-0274">FAD</keyword>
<feature type="domain" description="Acetyl-CoA dehydrogenase-like C-terminal" evidence="10">
    <location>
        <begin position="471"/>
        <end position="588"/>
    </location>
</feature>
<dbReference type="Proteomes" id="UP001501588">
    <property type="component" value="Unassembled WGS sequence"/>
</dbReference>
<gene>
    <name evidence="11" type="ORF">GCM10009416_01020</name>
</gene>
<evidence type="ECO:0000256" key="6">
    <source>
        <dbReference type="RuleBase" id="RU362125"/>
    </source>
</evidence>
<evidence type="ECO:0000256" key="4">
    <source>
        <dbReference type="ARBA" id="ARBA00022827"/>
    </source>
</evidence>
<dbReference type="InterPro" id="IPR052166">
    <property type="entry name" value="Diverse_Acyl-CoA_DH"/>
</dbReference>
<evidence type="ECO:0000259" key="10">
    <source>
        <dbReference type="Pfam" id="PF12806"/>
    </source>
</evidence>
<dbReference type="InterPro" id="IPR025878">
    <property type="entry name" value="Acyl-CoA_dh-like_C_dom"/>
</dbReference>
<evidence type="ECO:0000256" key="3">
    <source>
        <dbReference type="ARBA" id="ARBA00022630"/>
    </source>
</evidence>
<feature type="domain" description="Acyl-CoA dehydrogenase/oxidase C-terminal" evidence="7">
    <location>
        <begin position="282"/>
        <end position="449"/>
    </location>
</feature>
<feature type="domain" description="Acyl-CoA dehydrogenase/oxidase N-terminal" evidence="9">
    <location>
        <begin position="43"/>
        <end position="157"/>
    </location>
</feature>
<comment type="similarity">
    <text evidence="2 6">Belongs to the acyl-CoA dehydrogenase family.</text>
</comment>
<dbReference type="SUPFAM" id="SSF56645">
    <property type="entry name" value="Acyl-CoA dehydrogenase NM domain-like"/>
    <property type="match status" value="1"/>
</dbReference>
<dbReference type="Pfam" id="PF12806">
    <property type="entry name" value="Acyl-CoA_dh_C"/>
    <property type="match status" value="1"/>
</dbReference>
<keyword evidence="3 6" id="KW-0285">Flavoprotein</keyword>
<evidence type="ECO:0000256" key="2">
    <source>
        <dbReference type="ARBA" id="ARBA00009347"/>
    </source>
</evidence>
<sequence>MPAYKAPLRDMRFLLNEIADPARLQALPGCEEVTPDLIDPVLEEAAKLCEEVLLPLNRSGDEEGCTIENGVVRTPKGFPEAYRAFCEGGWTALACHPEDGGQGLPHTLSMLVEEMICSANLSFGMYPGLSHGAYAAIRAHGSPELRETYLPRLASGEWSGTMCLTEPQCGTDLGLIRTKAVPSDDGSFRITGSKIFISAGEHDLAENIIHLVLAKLPDAPSGTRGISLFLVPKFLPAEDGRPGVRNGAACTSIEHKMGIKASATCAMSFDEAKGWLVGQPHRGLAAMFTMMNAARLGVGIQGLGVAEVSYQNAVAYAKDRIQGRALNGAKHPEKAADPIIVHPDVRRMLLTMKANIEGCRALSVLTALEHDVSLRHPDAAVRQAADDFVSLMTPVIKAMFTDMGFESAVTGMQVLGGHGYIREWGMEQFVRDARIAQIYEGTNGIQALDLVGRKMPSHAGRLLRRFFHPVLAYIEEKGEDERMAEFVLPLSKAFGRLQQATAEVARRGMGDPFEAGAAATEYLRLFGLTALAYVWARMAEVALDKADEDPTGFYRAKLGTARFFMERLLPQTGALTSAIMAGGKSLREFEEAAF</sequence>
<evidence type="ECO:0000313" key="11">
    <source>
        <dbReference type="EMBL" id="GAA0566813.1"/>
    </source>
</evidence>
<evidence type="ECO:0000256" key="1">
    <source>
        <dbReference type="ARBA" id="ARBA00001974"/>
    </source>
</evidence>
<dbReference type="InterPro" id="IPR037069">
    <property type="entry name" value="AcylCoA_DH/ox_N_sf"/>
</dbReference>
<proteinExistence type="inferred from homology"/>
<protein>
    <submittedName>
        <fullName evidence="11">Acyl-CoA dehydrogenase C-terminal domain-containing protein</fullName>
    </submittedName>
</protein>
<reference evidence="11 12" key="1">
    <citation type="journal article" date="2019" name="Int. J. Syst. Evol. Microbiol.">
        <title>The Global Catalogue of Microorganisms (GCM) 10K type strain sequencing project: providing services to taxonomists for standard genome sequencing and annotation.</title>
        <authorList>
            <consortium name="The Broad Institute Genomics Platform"/>
            <consortium name="The Broad Institute Genome Sequencing Center for Infectious Disease"/>
            <person name="Wu L."/>
            <person name="Ma J."/>
        </authorList>
    </citation>
    <scope>NUCLEOTIDE SEQUENCE [LARGE SCALE GENOMIC DNA]</scope>
    <source>
        <strain evidence="11 12">JCM 9933</strain>
    </source>
</reference>
<dbReference type="EMBL" id="BAAAFZ010000002">
    <property type="protein sequence ID" value="GAA0566813.1"/>
    <property type="molecule type" value="Genomic_DNA"/>
</dbReference>
<accession>A0ABN1EHQ3</accession>
<organism evidence="11 12">
    <name type="scientific">Craurococcus roseus</name>
    <dbReference type="NCBI Taxonomy" id="77585"/>
    <lineage>
        <taxon>Bacteria</taxon>
        <taxon>Pseudomonadati</taxon>
        <taxon>Pseudomonadota</taxon>
        <taxon>Alphaproteobacteria</taxon>
        <taxon>Acetobacterales</taxon>
        <taxon>Acetobacteraceae</taxon>
        <taxon>Craurococcus</taxon>
    </lineage>
</organism>
<dbReference type="InterPro" id="IPR009100">
    <property type="entry name" value="AcylCoA_DH/oxidase_NM_dom_sf"/>
</dbReference>
<dbReference type="InterPro" id="IPR009075">
    <property type="entry name" value="AcylCo_DH/oxidase_C"/>
</dbReference>
<dbReference type="RefSeq" id="WP_343893167.1">
    <property type="nucleotide sequence ID" value="NZ_BAAAFZ010000002.1"/>
</dbReference>
<keyword evidence="5 6" id="KW-0560">Oxidoreductase</keyword>
<dbReference type="PANTHER" id="PTHR42803">
    <property type="entry name" value="ACYL-COA DEHYDROGENASE"/>
    <property type="match status" value="1"/>
</dbReference>
<dbReference type="InterPro" id="IPR013786">
    <property type="entry name" value="AcylCoA_DH/ox_N"/>
</dbReference>
<comment type="caution">
    <text evidence="11">The sequence shown here is derived from an EMBL/GenBank/DDBJ whole genome shotgun (WGS) entry which is preliminary data.</text>
</comment>
<dbReference type="PANTHER" id="PTHR42803:SF1">
    <property type="entry name" value="BROAD-SPECIFICITY LINEAR ACYL-COA DEHYDROGENASE FADE5"/>
    <property type="match status" value="1"/>
</dbReference>
<evidence type="ECO:0000256" key="5">
    <source>
        <dbReference type="ARBA" id="ARBA00023002"/>
    </source>
</evidence>
<dbReference type="InterPro" id="IPR046373">
    <property type="entry name" value="Acyl-CoA_Oxase/DH_mid-dom_sf"/>
</dbReference>
<keyword evidence="12" id="KW-1185">Reference proteome</keyword>
<dbReference type="InterPro" id="IPR006091">
    <property type="entry name" value="Acyl-CoA_Oxase/DH_mid-dom"/>
</dbReference>
<evidence type="ECO:0000313" key="12">
    <source>
        <dbReference type="Proteomes" id="UP001501588"/>
    </source>
</evidence>
<evidence type="ECO:0000259" key="9">
    <source>
        <dbReference type="Pfam" id="PF02771"/>
    </source>
</evidence>
<feature type="domain" description="Acyl-CoA oxidase/dehydrogenase middle" evidence="8">
    <location>
        <begin position="162"/>
        <end position="271"/>
    </location>
</feature>
<dbReference type="Gene3D" id="2.40.110.10">
    <property type="entry name" value="Butyryl-CoA Dehydrogenase, subunit A, domain 2"/>
    <property type="match status" value="1"/>
</dbReference>
<dbReference type="SUPFAM" id="SSF47203">
    <property type="entry name" value="Acyl-CoA dehydrogenase C-terminal domain-like"/>
    <property type="match status" value="1"/>
</dbReference>
<name>A0ABN1EHQ3_9PROT</name>